<evidence type="ECO:0000313" key="2">
    <source>
        <dbReference type="EMBL" id="MFD1670953.1"/>
    </source>
</evidence>
<dbReference type="Proteomes" id="UP001597267">
    <property type="component" value="Unassembled WGS sequence"/>
</dbReference>
<protein>
    <submittedName>
        <fullName evidence="2">Conjugal transfer protein</fullName>
    </submittedName>
</protein>
<dbReference type="InterPro" id="IPR035628">
    <property type="entry name" value="TcpC_C"/>
</dbReference>
<dbReference type="RefSeq" id="WP_125714111.1">
    <property type="nucleotide sequence ID" value="NZ_JBHTOP010000003.1"/>
</dbReference>
<sequence>MKAVRRTSVFAALIAIFVQLFIPASMAIAAIMTNTKVADWRNTWHLHLFNGLHWTDTGMWMKKVDGKVAFCVEHGVDLDMSGSGYNPRTYSDAKKDQLAKIAYYGYYQNPTNRNYAVTQMIIWETLGDSLLTTPNKTYQSEKKAILDKVAAHDRNELKYYVKDGTRPIERNLKFVELLDPVFKQTKSGLTVTLSVKYLDTDNDMSQVSQYTLPLSKQSNNWIITDGI</sequence>
<gene>
    <name evidence="2" type="ORF">ACFQ5M_02445</name>
</gene>
<organism evidence="2 3">
    <name type="scientific">Agrilactobacillus yilanensis</name>
    <dbReference type="NCBI Taxonomy" id="2485997"/>
    <lineage>
        <taxon>Bacteria</taxon>
        <taxon>Bacillati</taxon>
        <taxon>Bacillota</taxon>
        <taxon>Bacilli</taxon>
        <taxon>Lactobacillales</taxon>
        <taxon>Lactobacillaceae</taxon>
        <taxon>Agrilactobacillus</taxon>
    </lineage>
</organism>
<dbReference type="Gene3D" id="3.10.450.540">
    <property type="match status" value="1"/>
</dbReference>
<proteinExistence type="predicted"/>
<keyword evidence="3" id="KW-1185">Reference proteome</keyword>
<evidence type="ECO:0000259" key="1">
    <source>
        <dbReference type="Pfam" id="PF08341"/>
    </source>
</evidence>
<dbReference type="EMBL" id="JBHTOP010000003">
    <property type="protein sequence ID" value="MFD1670953.1"/>
    <property type="molecule type" value="Genomic_DNA"/>
</dbReference>
<dbReference type="Pfam" id="PF12642">
    <property type="entry name" value="TpcC"/>
    <property type="match status" value="1"/>
</dbReference>
<dbReference type="Pfam" id="PF08341">
    <property type="entry name" value="TED"/>
    <property type="match status" value="1"/>
</dbReference>
<comment type="caution">
    <text evidence="2">The sequence shown here is derived from an EMBL/GenBank/DDBJ whole genome shotgun (WGS) entry which is preliminary data.</text>
</comment>
<name>A0ABW4J5L9_9LACO</name>
<feature type="domain" description="Thioester" evidence="1">
    <location>
        <begin position="68"/>
        <end position="144"/>
    </location>
</feature>
<dbReference type="InterPro" id="IPR024735">
    <property type="entry name" value="TcpC"/>
</dbReference>
<dbReference type="CDD" id="cd16428">
    <property type="entry name" value="TcpC_C"/>
    <property type="match status" value="1"/>
</dbReference>
<evidence type="ECO:0000313" key="3">
    <source>
        <dbReference type="Proteomes" id="UP001597267"/>
    </source>
</evidence>
<reference evidence="3" key="1">
    <citation type="journal article" date="2019" name="Int. J. Syst. Evol. Microbiol.">
        <title>The Global Catalogue of Microorganisms (GCM) 10K type strain sequencing project: providing services to taxonomists for standard genome sequencing and annotation.</title>
        <authorList>
            <consortium name="The Broad Institute Genomics Platform"/>
            <consortium name="The Broad Institute Genome Sequencing Center for Infectious Disease"/>
            <person name="Wu L."/>
            <person name="Ma J."/>
        </authorList>
    </citation>
    <scope>NUCLEOTIDE SEQUENCE [LARGE SCALE GENOMIC DNA]</scope>
    <source>
        <strain evidence="3">CCM 8896</strain>
    </source>
</reference>
<dbReference type="InterPro" id="IPR013552">
    <property type="entry name" value="Thioester_dom"/>
</dbReference>
<accession>A0ABW4J5L9</accession>